<evidence type="ECO:0000256" key="2">
    <source>
        <dbReference type="ARBA" id="ARBA00023033"/>
    </source>
</evidence>
<dbReference type="Pfam" id="PF00296">
    <property type="entry name" value="Bac_luciferase"/>
    <property type="match status" value="1"/>
</dbReference>
<dbReference type="InterPro" id="IPR011251">
    <property type="entry name" value="Luciferase-like_dom"/>
</dbReference>
<keyword evidence="2" id="KW-0503">Monooxygenase</keyword>
<dbReference type="PANTHER" id="PTHR30137">
    <property type="entry name" value="LUCIFERASE-LIKE MONOOXYGENASE"/>
    <property type="match status" value="1"/>
</dbReference>
<dbReference type="GO" id="GO:0004497">
    <property type="term" value="F:monooxygenase activity"/>
    <property type="evidence" value="ECO:0007669"/>
    <property type="project" value="UniProtKB-KW"/>
</dbReference>
<keyword evidence="1 4" id="KW-0560">Oxidoreductase</keyword>
<dbReference type="EC" id="1.-.-.-" evidence="4"/>
<name>A0AAE4V0U3_9NOCA</name>
<evidence type="ECO:0000313" key="5">
    <source>
        <dbReference type="Proteomes" id="UP001185863"/>
    </source>
</evidence>
<evidence type="ECO:0000259" key="3">
    <source>
        <dbReference type="Pfam" id="PF00296"/>
    </source>
</evidence>
<dbReference type="InterPro" id="IPR050766">
    <property type="entry name" value="Bact_Lucif_Oxidored"/>
</dbReference>
<dbReference type="Proteomes" id="UP001185863">
    <property type="component" value="Unassembled WGS sequence"/>
</dbReference>
<accession>A0AAE4V0U3</accession>
<feature type="domain" description="Luciferase-like" evidence="3">
    <location>
        <begin position="11"/>
        <end position="329"/>
    </location>
</feature>
<dbReference type="PANTHER" id="PTHR30137:SF8">
    <property type="entry name" value="BLR5498 PROTEIN"/>
    <property type="match status" value="1"/>
</dbReference>
<dbReference type="GO" id="GO:0005829">
    <property type="term" value="C:cytosol"/>
    <property type="evidence" value="ECO:0007669"/>
    <property type="project" value="TreeGrafter"/>
</dbReference>
<organism evidence="4 5">
    <name type="scientific">Rhodococcus oxybenzonivorans</name>
    <dbReference type="NCBI Taxonomy" id="1990687"/>
    <lineage>
        <taxon>Bacteria</taxon>
        <taxon>Bacillati</taxon>
        <taxon>Actinomycetota</taxon>
        <taxon>Actinomycetes</taxon>
        <taxon>Mycobacteriales</taxon>
        <taxon>Nocardiaceae</taxon>
        <taxon>Rhodococcus</taxon>
    </lineage>
</organism>
<dbReference type="GO" id="GO:0016705">
    <property type="term" value="F:oxidoreductase activity, acting on paired donors, with incorporation or reduction of molecular oxygen"/>
    <property type="evidence" value="ECO:0007669"/>
    <property type="project" value="InterPro"/>
</dbReference>
<evidence type="ECO:0000256" key="1">
    <source>
        <dbReference type="ARBA" id="ARBA00023002"/>
    </source>
</evidence>
<comment type="caution">
    <text evidence="4">The sequence shown here is derived from an EMBL/GenBank/DDBJ whole genome shotgun (WGS) entry which is preliminary data.</text>
</comment>
<reference evidence="4" key="1">
    <citation type="submission" date="2023-10" db="EMBL/GenBank/DDBJ databases">
        <title>Development of a sustainable strategy for remediation of hydrocarbon-contaminated territories based on the waste exchange concept.</title>
        <authorList>
            <person name="Krivoruchko A."/>
        </authorList>
    </citation>
    <scope>NUCLEOTIDE SEQUENCE</scope>
    <source>
        <strain evidence="4">IEGM 68</strain>
    </source>
</reference>
<dbReference type="EMBL" id="JAWLUP010000053">
    <property type="protein sequence ID" value="MDV7266608.1"/>
    <property type="molecule type" value="Genomic_DNA"/>
</dbReference>
<protein>
    <submittedName>
        <fullName evidence="4">LLM class flavin-dependent oxidoreductase</fullName>
        <ecNumber evidence="4">1.-.-.-</ecNumber>
    </submittedName>
</protein>
<proteinExistence type="predicted"/>
<sequence>MRIHTRKVVAMRFIFMSEGETPPGHTHEHRYRELVDEVLLAEEVGFDAFGTSEQHVAIGTATTSAPEVLYPYLMALTSRIRFVHLVTLLPTRINHALRVAERLATEDILSDGRVELGVGRGNTTLALRAFEVSPTENKAQQIEGLEVIRRALHNDVFSFVGEHYKIPPRSLVPRGIQTPYPPIHMATGSPESVRTAAELGVGAIVGGFYLGFEFLENMLRIYDDALDGATHTYPVQAQKLVAVGGGMHCAETRDEAVKWARSLTESVALSTDAYQRLSKLSDDYQYMGAVKHLDFNDERYMFEDSSGFIVGDPDDCVAQVQRFADLGADSLVMRIDGLPHRELMKSIELFGKYVIPKFKNPRAVVRTPAAVLDDIRAARPAHYAEVEAFESAQKETTGNSVEVGEAR</sequence>
<dbReference type="SUPFAM" id="SSF51679">
    <property type="entry name" value="Bacterial luciferase-like"/>
    <property type="match status" value="1"/>
</dbReference>
<gene>
    <name evidence="4" type="ORF">R4315_18950</name>
</gene>
<dbReference type="RefSeq" id="WP_317769085.1">
    <property type="nucleotide sequence ID" value="NZ_JAWLUP010000053.1"/>
</dbReference>
<dbReference type="Gene3D" id="3.20.20.30">
    <property type="entry name" value="Luciferase-like domain"/>
    <property type="match status" value="1"/>
</dbReference>
<dbReference type="AlphaFoldDB" id="A0AAE4V0U3"/>
<dbReference type="InterPro" id="IPR036661">
    <property type="entry name" value="Luciferase-like_sf"/>
</dbReference>
<evidence type="ECO:0000313" key="4">
    <source>
        <dbReference type="EMBL" id="MDV7266608.1"/>
    </source>
</evidence>